<dbReference type="AlphaFoldDB" id="A0A8J5C489"/>
<comment type="caution">
    <text evidence="2">The sequence shown here is derived from an EMBL/GenBank/DDBJ whole genome shotgun (WGS) entry which is preliminary data.</text>
</comment>
<feature type="region of interest" description="Disordered" evidence="1">
    <location>
        <begin position="410"/>
        <end position="432"/>
    </location>
</feature>
<feature type="compositionally biased region" description="Basic and acidic residues" evidence="1">
    <location>
        <begin position="66"/>
        <end position="75"/>
    </location>
</feature>
<evidence type="ECO:0000313" key="2">
    <source>
        <dbReference type="EMBL" id="KAG0716793.1"/>
    </source>
</evidence>
<reference evidence="2" key="1">
    <citation type="submission" date="2020-07" db="EMBL/GenBank/DDBJ databases">
        <title>The High-quality genome of the commercially important snow crab, Chionoecetes opilio.</title>
        <authorList>
            <person name="Jeong J.-H."/>
            <person name="Ryu S."/>
        </authorList>
    </citation>
    <scope>NUCLEOTIDE SEQUENCE</scope>
    <source>
        <strain evidence="2">MADBK_172401_WGS</strain>
        <tissue evidence="2">Digestive gland</tissue>
    </source>
</reference>
<organism evidence="2 3">
    <name type="scientific">Chionoecetes opilio</name>
    <name type="common">Atlantic snow crab</name>
    <name type="synonym">Cancer opilio</name>
    <dbReference type="NCBI Taxonomy" id="41210"/>
    <lineage>
        <taxon>Eukaryota</taxon>
        <taxon>Metazoa</taxon>
        <taxon>Ecdysozoa</taxon>
        <taxon>Arthropoda</taxon>
        <taxon>Crustacea</taxon>
        <taxon>Multicrustacea</taxon>
        <taxon>Malacostraca</taxon>
        <taxon>Eumalacostraca</taxon>
        <taxon>Eucarida</taxon>
        <taxon>Decapoda</taxon>
        <taxon>Pleocyemata</taxon>
        <taxon>Brachyura</taxon>
        <taxon>Eubrachyura</taxon>
        <taxon>Majoidea</taxon>
        <taxon>Majidae</taxon>
        <taxon>Chionoecetes</taxon>
    </lineage>
</organism>
<feature type="region of interest" description="Disordered" evidence="1">
    <location>
        <begin position="44"/>
        <end position="100"/>
    </location>
</feature>
<feature type="region of interest" description="Disordered" evidence="1">
    <location>
        <begin position="130"/>
        <end position="153"/>
    </location>
</feature>
<evidence type="ECO:0000313" key="3">
    <source>
        <dbReference type="Proteomes" id="UP000770661"/>
    </source>
</evidence>
<sequence>MDTIHISILSFPDDVQSVSFVIHKPRAHTPRVYKDDRRLFILQTRGGGGSGASSKRQKEGFSATKDGGKARDKESCAGNNNNNINNSHSKSSSSSTSSTCVSSSQPIVLLLEAVDEATITSMSLDHHPVPAAADMPNPAAHYKPCPDKHDQPADLSQPPANLLAKIKQLRQDLERQKFQNEEQIQQLAHQKQEFEEEKKRLREENDKQREEYGAEKKGLEEMVGTNLQQVEEQRQVMDAQKQVMEEQKQVMEEQKMMMEEQQVRIIELEHECLVPPPLPTTWHRRESCVKVSELPTVMEQTSDDECSSSSSTPTEPTPPDQTFALDDPHEPPCLSTPPPMPREQLIWPEIPVDEMATQYALLSREHQGLQKSYQLLASTTAATSSTPEYHGRDGAAVVALGESLEGCGATKRGRKMQDTPGPWLPVDSAGRN</sequence>
<protein>
    <submittedName>
        <fullName evidence="2">Uncharacterized protein</fullName>
    </submittedName>
</protein>
<proteinExistence type="predicted"/>
<gene>
    <name evidence="2" type="ORF">GWK47_008811</name>
</gene>
<feature type="region of interest" description="Disordered" evidence="1">
    <location>
        <begin position="294"/>
        <end position="344"/>
    </location>
</feature>
<dbReference type="Proteomes" id="UP000770661">
    <property type="component" value="Unassembled WGS sequence"/>
</dbReference>
<accession>A0A8J5C489</accession>
<feature type="compositionally biased region" description="Basic and acidic residues" evidence="1">
    <location>
        <begin position="190"/>
        <end position="217"/>
    </location>
</feature>
<keyword evidence="3" id="KW-1185">Reference proteome</keyword>
<name>A0A8J5C489_CHIOP</name>
<evidence type="ECO:0000256" key="1">
    <source>
        <dbReference type="SAM" id="MobiDB-lite"/>
    </source>
</evidence>
<dbReference type="EMBL" id="JACEEZ010018548">
    <property type="protein sequence ID" value="KAG0716793.1"/>
    <property type="molecule type" value="Genomic_DNA"/>
</dbReference>
<feature type="compositionally biased region" description="Low complexity" evidence="1">
    <location>
        <begin position="79"/>
        <end position="100"/>
    </location>
</feature>
<feature type="region of interest" description="Disordered" evidence="1">
    <location>
        <begin position="183"/>
        <end position="217"/>
    </location>
</feature>